<evidence type="ECO:0000256" key="4">
    <source>
        <dbReference type="ARBA" id="ARBA00022837"/>
    </source>
</evidence>
<dbReference type="InterPro" id="IPR000917">
    <property type="entry name" value="Sulfatase_N"/>
</dbReference>
<accession>M5S6J8</accession>
<comment type="similarity">
    <text evidence="1">Belongs to the sulfatase family.</text>
</comment>
<dbReference type="PANTHER" id="PTHR42693:SF53">
    <property type="entry name" value="ENDO-4-O-SULFATASE"/>
    <property type="match status" value="1"/>
</dbReference>
<dbReference type="Gene3D" id="3.40.720.10">
    <property type="entry name" value="Alkaline Phosphatase, subunit A"/>
    <property type="match status" value="1"/>
</dbReference>
<dbReference type="Gene3D" id="3.30.1120.10">
    <property type="match status" value="1"/>
</dbReference>
<keyword evidence="3" id="KW-0378">Hydrolase</keyword>
<dbReference type="InterPro" id="IPR024607">
    <property type="entry name" value="Sulfatase_CS"/>
</dbReference>
<evidence type="ECO:0000256" key="2">
    <source>
        <dbReference type="ARBA" id="ARBA00022723"/>
    </source>
</evidence>
<reference evidence="6 7" key="1">
    <citation type="journal article" date="2013" name="Mar. Genomics">
        <title>Expression of sulfatases in Rhodopirellula baltica and the diversity of sulfatases in the genus Rhodopirellula.</title>
        <authorList>
            <person name="Wegner C.E."/>
            <person name="Richter-Heitmann T."/>
            <person name="Klindworth A."/>
            <person name="Klockow C."/>
            <person name="Richter M."/>
            <person name="Achstetter T."/>
            <person name="Glockner F.O."/>
            <person name="Harder J."/>
        </authorList>
    </citation>
    <scope>NUCLEOTIDE SEQUENCE [LARGE SCALE GENOMIC DNA]</scope>
    <source>
        <strain evidence="6 7">SM1</strain>
    </source>
</reference>
<dbReference type="EMBL" id="ANOG01000190">
    <property type="protein sequence ID" value="EMI21794.1"/>
    <property type="molecule type" value="Genomic_DNA"/>
</dbReference>
<dbReference type="GO" id="GO:0046872">
    <property type="term" value="F:metal ion binding"/>
    <property type="evidence" value="ECO:0007669"/>
    <property type="project" value="UniProtKB-KW"/>
</dbReference>
<evidence type="ECO:0000259" key="5">
    <source>
        <dbReference type="Pfam" id="PF00884"/>
    </source>
</evidence>
<evidence type="ECO:0000313" key="6">
    <source>
        <dbReference type="EMBL" id="EMI21794.1"/>
    </source>
</evidence>
<dbReference type="InterPro" id="IPR017850">
    <property type="entry name" value="Alkaline_phosphatase_core_sf"/>
</dbReference>
<dbReference type="Pfam" id="PF00884">
    <property type="entry name" value="Sulfatase"/>
    <property type="match status" value="1"/>
</dbReference>
<keyword evidence="2" id="KW-0479">Metal-binding</keyword>
<evidence type="ECO:0000256" key="3">
    <source>
        <dbReference type="ARBA" id="ARBA00022801"/>
    </source>
</evidence>
<keyword evidence="7" id="KW-1185">Reference proteome</keyword>
<dbReference type="PROSITE" id="PS00149">
    <property type="entry name" value="SULFATASE_2"/>
    <property type="match status" value="1"/>
</dbReference>
<dbReference type="AlphaFoldDB" id="M5S6J8"/>
<name>M5S6J8_9BACT</name>
<dbReference type="GO" id="GO:0004065">
    <property type="term" value="F:arylsulfatase activity"/>
    <property type="evidence" value="ECO:0007669"/>
    <property type="project" value="TreeGrafter"/>
</dbReference>
<dbReference type="Proteomes" id="UP000011991">
    <property type="component" value="Unassembled WGS sequence"/>
</dbReference>
<sequence>MPIMNSQLTHLVLISIAVATFAHRTDGADQPNVVIIMADDLGWADIGVQNEQATKDITTPNIDKLFRSGLRFTNGYVANATCGPSRASLMTGRSSSRFGLEDNIESCVPTSEIMIPQIIRSAGYRSGVIGKWHLGHLPGQLPLEKGFDEFYGFLGGNHHYFSNAKPVLSGTEEVTFKGYLTDVLADKAVDFIERNHKVPFFLYAAFNAPHSPMMATQRYIERVVRHQPRFEPVYERIKQVKGRDALPHFSMSDFRSPDADPEVMRLVYCAMVAGLDNGVGKIMAAIEKAGVRENTLVVFLSDNGAALARPTDFGGVNLPLRSGKGTIFDGGVRVVFGASWPGVIPAGEDYDGIVNSTDLFTTTVELAGAKVPQDRAIDGVNLMPWLTGKKKGNPHDAFFFRRKDRDSWSLRSGDFKWVKDRKSSMTAAGQLYKVSEDVSESKDVSSEYPEKKEELIRLYETLTKDLPDPVRE</sequence>
<comment type="caution">
    <text evidence="6">The sequence shown here is derived from an EMBL/GenBank/DDBJ whole genome shotgun (WGS) entry which is preliminary data.</text>
</comment>
<proteinExistence type="inferred from homology"/>
<evidence type="ECO:0000256" key="1">
    <source>
        <dbReference type="ARBA" id="ARBA00008779"/>
    </source>
</evidence>
<dbReference type="SUPFAM" id="SSF53649">
    <property type="entry name" value="Alkaline phosphatase-like"/>
    <property type="match status" value="1"/>
</dbReference>
<dbReference type="PATRIC" id="fig|1265738.3.peg.1259"/>
<organism evidence="6 7">
    <name type="scientific">Rhodopirellula maiorica SM1</name>
    <dbReference type="NCBI Taxonomy" id="1265738"/>
    <lineage>
        <taxon>Bacteria</taxon>
        <taxon>Pseudomonadati</taxon>
        <taxon>Planctomycetota</taxon>
        <taxon>Planctomycetia</taxon>
        <taxon>Pirellulales</taxon>
        <taxon>Pirellulaceae</taxon>
        <taxon>Novipirellula</taxon>
    </lineage>
</organism>
<dbReference type="PANTHER" id="PTHR42693">
    <property type="entry name" value="ARYLSULFATASE FAMILY MEMBER"/>
    <property type="match status" value="1"/>
</dbReference>
<evidence type="ECO:0000313" key="7">
    <source>
        <dbReference type="Proteomes" id="UP000011991"/>
    </source>
</evidence>
<feature type="domain" description="Sulfatase N-terminal" evidence="5">
    <location>
        <begin position="31"/>
        <end position="369"/>
    </location>
</feature>
<keyword evidence="4" id="KW-0106">Calcium</keyword>
<dbReference type="InterPro" id="IPR050738">
    <property type="entry name" value="Sulfatase"/>
</dbReference>
<protein>
    <submittedName>
        <fullName evidence="6">N-acetylgalactosamine 6-sulfate sulfatase (GALNS)</fullName>
    </submittedName>
</protein>
<gene>
    <name evidence="6" type="ORF">RMSM_01270</name>
</gene>
<dbReference type="PROSITE" id="PS00523">
    <property type="entry name" value="SULFATASE_1"/>
    <property type="match status" value="1"/>
</dbReference>